<comment type="caution">
    <text evidence="1">The sequence shown here is derived from an EMBL/GenBank/DDBJ whole genome shotgun (WGS) entry which is preliminary data.</text>
</comment>
<dbReference type="EMBL" id="MLCN01000029">
    <property type="protein sequence ID" value="ONG38694.1"/>
    <property type="molecule type" value="Genomic_DNA"/>
</dbReference>
<dbReference type="Proteomes" id="UP000192132">
    <property type="component" value="Unassembled WGS sequence"/>
</dbReference>
<sequence length="268" mass="31424">MDKSLQQQYLQGYKQHYQHKGYMILPQLLDTFQITQLRQSIEPIYQQWLGQNQHSPGFDQLVNMHSLTLPQYFVRQTEKRLEFFQQLSCAVLVDHLKALFGENLYFHNTQLFFNPADPNKQNYWHRDLQYSPIPDAQQQQVHAELTSLHVRIPLLDETGIELIPHSHQHWDSDLEHKVRFAKAGHQQHDDLPHSQLITLKQGDVLVFNSQMIHRGRYDFNTTRLALDICIGTAHPLIQGFRDTAVQPTIDELAQIENKSWFVVAAKLE</sequence>
<dbReference type="InterPro" id="IPR008775">
    <property type="entry name" value="Phytyl_CoA_dOase-like"/>
</dbReference>
<dbReference type="Pfam" id="PF05721">
    <property type="entry name" value="PhyH"/>
    <property type="match status" value="1"/>
</dbReference>
<dbReference type="OrthoDB" id="345086at2"/>
<dbReference type="SUPFAM" id="SSF51197">
    <property type="entry name" value="Clavaminate synthase-like"/>
    <property type="match status" value="1"/>
</dbReference>
<dbReference type="PANTHER" id="PTHR40470:SF1">
    <property type="entry name" value="PHYTANOYL-COA DIOXYGENASE FAMILY PROTEIN (AFU_ORTHOLOGUE AFUA_2G15850)"/>
    <property type="match status" value="1"/>
</dbReference>
<reference evidence="1 2" key="1">
    <citation type="submission" date="2016-10" db="EMBL/GenBank/DDBJ databases">
        <title>Draft Genome sequence of Alkanindiges sp. strain H1.</title>
        <authorList>
            <person name="Subhash Y."/>
            <person name="Lee S."/>
        </authorList>
    </citation>
    <scope>NUCLEOTIDE SEQUENCE [LARGE SCALE GENOMIC DNA]</scope>
    <source>
        <strain evidence="1 2">H1</strain>
    </source>
</reference>
<dbReference type="Gene3D" id="2.60.120.620">
    <property type="entry name" value="q2cbj1_9rhob like domain"/>
    <property type="match status" value="1"/>
</dbReference>
<evidence type="ECO:0008006" key="3">
    <source>
        <dbReference type="Google" id="ProtNLM"/>
    </source>
</evidence>
<proteinExistence type="predicted"/>
<keyword evidence="2" id="KW-1185">Reference proteome</keyword>
<evidence type="ECO:0000313" key="2">
    <source>
        <dbReference type="Proteomes" id="UP000192132"/>
    </source>
</evidence>
<dbReference type="STRING" id="1907941.BKE30_11000"/>
<organism evidence="1 2">
    <name type="scientific">Alkanindiges hydrocarboniclasticus</name>
    <dbReference type="NCBI Taxonomy" id="1907941"/>
    <lineage>
        <taxon>Bacteria</taxon>
        <taxon>Pseudomonadati</taxon>
        <taxon>Pseudomonadota</taxon>
        <taxon>Gammaproteobacteria</taxon>
        <taxon>Moraxellales</taxon>
        <taxon>Moraxellaceae</taxon>
        <taxon>Alkanindiges</taxon>
    </lineage>
</organism>
<name>A0A1S8CTG2_9GAMM</name>
<accession>A0A1S8CTG2</accession>
<dbReference type="RefSeq" id="WP_076878657.1">
    <property type="nucleotide sequence ID" value="NZ_MLCN01000029.1"/>
</dbReference>
<dbReference type="GO" id="GO:0016706">
    <property type="term" value="F:2-oxoglutarate-dependent dioxygenase activity"/>
    <property type="evidence" value="ECO:0007669"/>
    <property type="project" value="UniProtKB-ARBA"/>
</dbReference>
<dbReference type="AlphaFoldDB" id="A0A1S8CTG2"/>
<gene>
    <name evidence="1" type="ORF">BKE30_11000</name>
</gene>
<evidence type="ECO:0000313" key="1">
    <source>
        <dbReference type="EMBL" id="ONG38694.1"/>
    </source>
</evidence>
<dbReference type="PANTHER" id="PTHR40470">
    <property type="entry name" value="PHYTANOYL-COA DIOXYGENASE FAMILY PROTEIN (AFU_ORTHOLOGUE AFUA_2G15850)"/>
    <property type="match status" value="1"/>
</dbReference>
<protein>
    <recommendedName>
        <fullName evidence="3">Phytanoyl-CoA dioxygenase</fullName>
    </recommendedName>
</protein>